<accession>A0AAX2CG80</accession>
<feature type="domain" description="MurNAc-LAA" evidence="1">
    <location>
        <begin position="77"/>
        <end position="171"/>
    </location>
</feature>
<keyword evidence="2" id="KW-0378">Hydrolase</keyword>
<dbReference type="Gene3D" id="3.30.70.2030">
    <property type="match status" value="1"/>
</dbReference>
<protein>
    <submittedName>
        <fullName evidence="2">Cell wall hydrolase/autolysin</fullName>
    </submittedName>
</protein>
<dbReference type="InterPro" id="IPR002508">
    <property type="entry name" value="MurNAc-LAA_cat"/>
</dbReference>
<dbReference type="RefSeq" id="WP_176371930.1">
    <property type="nucleotide sequence ID" value="NZ_CP066179.1"/>
</dbReference>
<dbReference type="EMBL" id="FMIK01000024">
    <property type="protein sequence ID" value="SCL91063.1"/>
    <property type="molecule type" value="Genomic_DNA"/>
</dbReference>
<dbReference type="Proteomes" id="UP000242164">
    <property type="component" value="Unassembled WGS sequence"/>
</dbReference>
<evidence type="ECO:0000313" key="2">
    <source>
        <dbReference type="EMBL" id="SCL91063.1"/>
    </source>
</evidence>
<reference evidence="2 3" key="1">
    <citation type="submission" date="2016-08" db="EMBL/GenBank/DDBJ databases">
        <authorList>
            <person name="Loux V."/>
            <person name="Rue O."/>
        </authorList>
    </citation>
    <scope>NUCLEOTIDE SEQUENCE [LARGE SCALE GENOMIC DNA]</scope>
    <source>
        <strain evidence="2 3">AFSSA_08CEB44bac</strain>
    </source>
</reference>
<evidence type="ECO:0000259" key="1">
    <source>
        <dbReference type="SMART" id="SM00646"/>
    </source>
</evidence>
<comment type="caution">
    <text evidence="2">The sequence shown here is derived from an EMBL/GenBank/DDBJ whole genome shotgun (WGS) entry which is preliminary data.</text>
</comment>
<dbReference type="GO" id="GO:0009253">
    <property type="term" value="P:peptidoglycan catabolic process"/>
    <property type="evidence" value="ECO:0007669"/>
    <property type="project" value="InterPro"/>
</dbReference>
<dbReference type="GO" id="GO:0008745">
    <property type="term" value="F:N-acetylmuramoyl-L-alanine amidase activity"/>
    <property type="evidence" value="ECO:0007669"/>
    <property type="project" value="InterPro"/>
</dbReference>
<proteinExistence type="predicted"/>
<gene>
    <name evidence="2" type="ORF">BCB44BAC_01811</name>
</gene>
<dbReference type="SMART" id="SM00646">
    <property type="entry name" value="Ami_3"/>
    <property type="match status" value="1"/>
</dbReference>
<organism evidence="2 3">
    <name type="scientific">Bacillus cytotoxicus</name>
    <dbReference type="NCBI Taxonomy" id="580165"/>
    <lineage>
        <taxon>Bacteria</taxon>
        <taxon>Bacillati</taxon>
        <taxon>Bacillota</taxon>
        <taxon>Bacilli</taxon>
        <taxon>Bacillales</taxon>
        <taxon>Bacillaceae</taxon>
        <taxon>Bacillus</taxon>
        <taxon>Bacillus cereus group</taxon>
    </lineage>
</organism>
<sequence>MPIAAISAGHNSIVPGANSSYGREELVARDFVQRVGHYFRQAGWSVVDCTDNVGTTQTAVWTNCANNHLRVKSAFDATFHLNSFNGSASGTEVLYHPSYGNLAKCEQLGEVVANAFGTNWRGVKSRPDLGWLNKTKTDYYFELLFIDNESDMKKYNQNADKAARALVSTVTGVDLVPVSKYVVTGGLGVNAISEVSKYFLDHNWWAKIEFPGEGNNPFAVTGGLSEESLAKFEAWLKARGWYYEVRQ</sequence>
<evidence type="ECO:0000313" key="3">
    <source>
        <dbReference type="Proteomes" id="UP000242164"/>
    </source>
</evidence>
<name>A0AAX2CG80_9BACI</name>
<dbReference type="CDD" id="cd02696">
    <property type="entry name" value="MurNAc-LAA"/>
    <property type="match status" value="1"/>
</dbReference>
<dbReference type="Pfam" id="PF01520">
    <property type="entry name" value="Amidase_3"/>
    <property type="match status" value="1"/>
</dbReference>
<dbReference type="Gene3D" id="3.40.630.40">
    <property type="entry name" value="Zn-dependent exopeptidases"/>
    <property type="match status" value="1"/>
</dbReference>
<dbReference type="SUPFAM" id="SSF53187">
    <property type="entry name" value="Zn-dependent exopeptidases"/>
    <property type="match status" value="1"/>
</dbReference>
<dbReference type="AlphaFoldDB" id="A0AAX2CG80"/>